<dbReference type="Pfam" id="PF13561">
    <property type="entry name" value="adh_short_C2"/>
    <property type="match status" value="1"/>
</dbReference>
<organism evidence="3 4">
    <name type="scientific">Sulfobacillus acidophilus</name>
    <dbReference type="NCBI Taxonomy" id="53633"/>
    <lineage>
        <taxon>Bacteria</taxon>
        <taxon>Bacillati</taxon>
        <taxon>Bacillota</taxon>
        <taxon>Clostridia</taxon>
        <taxon>Eubacteriales</taxon>
        <taxon>Clostridiales Family XVII. Incertae Sedis</taxon>
        <taxon>Sulfobacillus</taxon>
    </lineage>
</organism>
<dbReference type="InterPro" id="IPR020904">
    <property type="entry name" value="Sc_DH/Rdtase_CS"/>
</dbReference>
<dbReference type="GO" id="GO:0008206">
    <property type="term" value="P:bile acid metabolic process"/>
    <property type="evidence" value="ECO:0007669"/>
    <property type="project" value="UniProtKB-ARBA"/>
</dbReference>
<dbReference type="PRINTS" id="PR00081">
    <property type="entry name" value="GDHRDH"/>
</dbReference>
<dbReference type="PANTHER" id="PTHR42760:SF40">
    <property type="entry name" value="3-OXOACYL-[ACYL-CARRIER-PROTEIN] REDUCTASE, CHLOROPLASTIC"/>
    <property type="match status" value="1"/>
</dbReference>
<keyword evidence="2" id="KW-0560">Oxidoreductase</keyword>
<evidence type="ECO:0000256" key="1">
    <source>
        <dbReference type="ARBA" id="ARBA00006484"/>
    </source>
</evidence>
<comment type="caution">
    <text evidence="3">The sequence shown here is derived from an EMBL/GenBank/DDBJ whole genome shotgun (WGS) entry which is preliminary data.</text>
</comment>
<dbReference type="InterPro" id="IPR002347">
    <property type="entry name" value="SDR_fam"/>
</dbReference>
<dbReference type="FunFam" id="3.40.50.720:FF:000084">
    <property type="entry name" value="Short-chain dehydrogenase reductase"/>
    <property type="match status" value="1"/>
</dbReference>
<name>A0A2T2WND2_9FIRM</name>
<reference evidence="3 4" key="1">
    <citation type="journal article" date="2014" name="BMC Genomics">
        <title>Comparison of environmental and isolate Sulfobacillus genomes reveals diverse carbon, sulfur, nitrogen, and hydrogen metabolisms.</title>
        <authorList>
            <person name="Justice N.B."/>
            <person name="Norman A."/>
            <person name="Brown C.T."/>
            <person name="Singh A."/>
            <person name="Thomas B.C."/>
            <person name="Banfield J.F."/>
        </authorList>
    </citation>
    <scope>NUCLEOTIDE SEQUENCE [LARGE SCALE GENOMIC DNA]</scope>
    <source>
        <strain evidence="3">AMDSBA3</strain>
    </source>
</reference>
<dbReference type="AlphaFoldDB" id="A0A2T2WND2"/>
<evidence type="ECO:0000256" key="2">
    <source>
        <dbReference type="ARBA" id="ARBA00023002"/>
    </source>
</evidence>
<dbReference type="EMBL" id="PXYV01000003">
    <property type="protein sequence ID" value="PSR23747.1"/>
    <property type="molecule type" value="Genomic_DNA"/>
</dbReference>
<dbReference type="Proteomes" id="UP000241848">
    <property type="component" value="Unassembled WGS sequence"/>
</dbReference>
<proteinExistence type="inferred from homology"/>
<dbReference type="PROSITE" id="PS00061">
    <property type="entry name" value="ADH_SHORT"/>
    <property type="match status" value="1"/>
</dbReference>
<gene>
    <name evidence="3" type="ORF">C7B45_01645</name>
</gene>
<dbReference type="PRINTS" id="PR00080">
    <property type="entry name" value="SDRFAMILY"/>
</dbReference>
<evidence type="ECO:0000313" key="4">
    <source>
        <dbReference type="Proteomes" id="UP000241848"/>
    </source>
</evidence>
<dbReference type="InterPro" id="IPR036291">
    <property type="entry name" value="NAD(P)-bd_dom_sf"/>
</dbReference>
<evidence type="ECO:0000313" key="3">
    <source>
        <dbReference type="EMBL" id="PSR23747.1"/>
    </source>
</evidence>
<dbReference type="GO" id="GO:0016616">
    <property type="term" value="F:oxidoreductase activity, acting on the CH-OH group of donors, NAD or NADP as acceptor"/>
    <property type="evidence" value="ECO:0007669"/>
    <property type="project" value="TreeGrafter"/>
</dbReference>
<comment type="similarity">
    <text evidence="1">Belongs to the short-chain dehydrogenases/reductases (SDR) family.</text>
</comment>
<dbReference type="SUPFAM" id="SSF51735">
    <property type="entry name" value="NAD(P)-binding Rossmann-fold domains"/>
    <property type="match status" value="1"/>
</dbReference>
<dbReference type="GO" id="GO:0030497">
    <property type="term" value="P:fatty acid elongation"/>
    <property type="evidence" value="ECO:0007669"/>
    <property type="project" value="TreeGrafter"/>
</dbReference>
<accession>A0A2T2WND2</accession>
<dbReference type="PANTHER" id="PTHR42760">
    <property type="entry name" value="SHORT-CHAIN DEHYDROGENASES/REDUCTASES FAMILY MEMBER"/>
    <property type="match status" value="1"/>
</dbReference>
<dbReference type="CDD" id="cd05233">
    <property type="entry name" value="SDR_c"/>
    <property type="match status" value="1"/>
</dbReference>
<protein>
    <submittedName>
        <fullName evidence="3">Short chain dehydrogenase</fullName>
    </submittedName>
</protein>
<dbReference type="Gene3D" id="3.40.50.720">
    <property type="entry name" value="NAD(P)-binding Rossmann-like Domain"/>
    <property type="match status" value="1"/>
</dbReference>
<sequence length="252" mass="27395">MDLRGKVAIVTAAAGAGIGHAVAHKLLKAGADVMLTDSHPRRSFEVAQALSQEFSREVPACQVDVTKQEQIESAVKTTMEHFGHIDILCNVAGINKLEPIWSVSEETWRFVMNVCLDGTFRFIRTVLPHMLPRQQGAIVNISSADGWIGSSEGEAAYCAAKAGVMGLTRAAAAEVGKYNIRVNAIAPGLIYNAYLEKIYPKEFFTETERLIPLGRVGTPEEVADLVCFLVSEEARYITGEVIAITGGRYMHA</sequence>